<name>A0A0A9AHH8_ARUDO</name>
<organism evidence="1">
    <name type="scientific">Arundo donax</name>
    <name type="common">Giant reed</name>
    <name type="synonym">Donax arundinaceus</name>
    <dbReference type="NCBI Taxonomy" id="35708"/>
    <lineage>
        <taxon>Eukaryota</taxon>
        <taxon>Viridiplantae</taxon>
        <taxon>Streptophyta</taxon>
        <taxon>Embryophyta</taxon>
        <taxon>Tracheophyta</taxon>
        <taxon>Spermatophyta</taxon>
        <taxon>Magnoliopsida</taxon>
        <taxon>Liliopsida</taxon>
        <taxon>Poales</taxon>
        <taxon>Poaceae</taxon>
        <taxon>PACMAD clade</taxon>
        <taxon>Arundinoideae</taxon>
        <taxon>Arundineae</taxon>
        <taxon>Arundo</taxon>
    </lineage>
</organism>
<dbReference type="EMBL" id="GBRH01251343">
    <property type="protein sequence ID" value="JAD46552.1"/>
    <property type="molecule type" value="Transcribed_RNA"/>
</dbReference>
<accession>A0A0A9AHH8</accession>
<reference evidence="1" key="2">
    <citation type="journal article" date="2015" name="Data Brief">
        <title>Shoot transcriptome of the giant reed, Arundo donax.</title>
        <authorList>
            <person name="Barrero R.A."/>
            <person name="Guerrero F.D."/>
            <person name="Moolhuijzen P."/>
            <person name="Goolsby J.A."/>
            <person name="Tidwell J."/>
            <person name="Bellgard S.E."/>
            <person name="Bellgard M.I."/>
        </authorList>
    </citation>
    <scope>NUCLEOTIDE SEQUENCE</scope>
    <source>
        <tissue evidence="1">Shoot tissue taken approximately 20 cm above the soil surface</tissue>
    </source>
</reference>
<proteinExistence type="predicted"/>
<protein>
    <submittedName>
        <fullName evidence="1">Uncharacterized protein</fullName>
    </submittedName>
</protein>
<dbReference type="AlphaFoldDB" id="A0A0A9AHH8"/>
<evidence type="ECO:0000313" key="1">
    <source>
        <dbReference type="EMBL" id="JAD46552.1"/>
    </source>
</evidence>
<reference evidence="1" key="1">
    <citation type="submission" date="2014-09" db="EMBL/GenBank/DDBJ databases">
        <authorList>
            <person name="Magalhaes I.L.F."/>
            <person name="Oliveira U."/>
            <person name="Santos F.R."/>
            <person name="Vidigal T.H.D.A."/>
            <person name="Brescovit A.D."/>
            <person name="Santos A.J."/>
        </authorList>
    </citation>
    <scope>NUCLEOTIDE SEQUENCE</scope>
    <source>
        <tissue evidence="1">Shoot tissue taken approximately 20 cm above the soil surface</tissue>
    </source>
</reference>
<sequence length="25" mass="3043">MNLKGKQRAIKSLQSRWPQFELRLN</sequence>